<feature type="non-terminal residue" evidence="7">
    <location>
        <position position="197"/>
    </location>
</feature>
<protein>
    <recommendedName>
        <fullName evidence="6">VWFA domain-containing protein</fullName>
    </recommendedName>
</protein>
<evidence type="ECO:0000313" key="7">
    <source>
        <dbReference type="EMBL" id="KAL0178568.1"/>
    </source>
</evidence>
<keyword evidence="3" id="KW-0677">Repeat</keyword>
<evidence type="ECO:0000256" key="5">
    <source>
        <dbReference type="ARBA" id="ARBA00023180"/>
    </source>
</evidence>
<dbReference type="PROSITE" id="PS50234">
    <property type="entry name" value="VWFA"/>
    <property type="match status" value="1"/>
</dbReference>
<dbReference type="EMBL" id="JAMKFB020000013">
    <property type="protein sequence ID" value="KAL0178568.1"/>
    <property type="molecule type" value="Genomic_DNA"/>
</dbReference>
<dbReference type="InterPro" id="IPR036465">
    <property type="entry name" value="vWFA_dom_sf"/>
</dbReference>
<dbReference type="Pfam" id="PF00092">
    <property type="entry name" value="VWA"/>
    <property type="match status" value="1"/>
</dbReference>
<dbReference type="PRINTS" id="PR00453">
    <property type="entry name" value="VWFADOMAIN"/>
</dbReference>
<evidence type="ECO:0000256" key="1">
    <source>
        <dbReference type="ARBA" id="ARBA00004239"/>
    </source>
</evidence>
<sequence>MADIVFLVDGSSSIGMENFQEVRQFLSSLVENFDVAPDKIRIGLVQYSDAPHTEFSLNTYQNKEEILSYIQNLRYKTGGKFTGQGLEFMLKQHFVEKAGSRAQQNVPQIAIVITDGASLDEVESKARELRQRQIKIFAIGIKDTNEMLLRQIASQPYDQHVYNVSDFAALQGISQSVTQKVCTTVEETQKEVIRTAR</sequence>
<organism evidence="7 8">
    <name type="scientific">Cirrhinus mrigala</name>
    <name type="common">Mrigala</name>
    <dbReference type="NCBI Taxonomy" id="683832"/>
    <lineage>
        <taxon>Eukaryota</taxon>
        <taxon>Metazoa</taxon>
        <taxon>Chordata</taxon>
        <taxon>Craniata</taxon>
        <taxon>Vertebrata</taxon>
        <taxon>Euteleostomi</taxon>
        <taxon>Actinopterygii</taxon>
        <taxon>Neopterygii</taxon>
        <taxon>Teleostei</taxon>
        <taxon>Ostariophysi</taxon>
        <taxon>Cypriniformes</taxon>
        <taxon>Cyprinidae</taxon>
        <taxon>Labeoninae</taxon>
        <taxon>Labeonini</taxon>
        <taxon>Cirrhinus</taxon>
    </lineage>
</organism>
<dbReference type="PANTHER" id="PTHR24020">
    <property type="entry name" value="COLLAGEN ALPHA"/>
    <property type="match status" value="1"/>
</dbReference>
<keyword evidence="2" id="KW-0964">Secreted</keyword>
<keyword evidence="5" id="KW-0325">Glycoprotein</keyword>
<dbReference type="InterPro" id="IPR050525">
    <property type="entry name" value="ECM_Assembly_Org"/>
</dbReference>
<dbReference type="SUPFAM" id="SSF53300">
    <property type="entry name" value="vWA-like"/>
    <property type="match status" value="1"/>
</dbReference>
<comment type="caution">
    <text evidence="7">The sequence shown here is derived from an EMBL/GenBank/DDBJ whole genome shotgun (WGS) entry which is preliminary data.</text>
</comment>
<evidence type="ECO:0000256" key="4">
    <source>
        <dbReference type="ARBA" id="ARBA00023119"/>
    </source>
</evidence>
<reference evidence="7 8" key="1">
    <citation type="submission" date="2024-05" db="EMBL/GenBank/DDBJ databases">
        <title>Genome sequencing and assembly of Indian major carp, Cirrhinus mrigala (Hamilton, 1822).</title>
        <authorList>
            <person name="Mohindra V."/>
            <person name="Chowdhury L.M."/>
            <person name="Lal K."/>
            <person name="Jena J.K."/>
        </authorList>
    </citation>
    <scope>NUCLEOTIDE SEQUENCE [LARGE SCALE GENOMIC DNA]</scope>
    <source>
        <strain evidence="7">CM1030</strain>
        <tissue evidence="7">Blood</tissue>
    </source>
</reference>
<dbReference type="Proteomes" id="UP001529510">
    <property type="component" value="Unassembled WGS sequence"/>
</dbReference>
<keyword evidence="8" id="KW-1185">Reference proteome</keyword>
<dbReference type="AlphaFoldDB" id="A0ABD0PX04"/>
<keyword evidence="4" id="KW-0176">Collagen</keyword>
<dbReference type="GO" id="GO:0005576">
    <property type="term" value="C:extracellular region"/>
    <property type="evidence" value="ECO:0007669"/>
    <property type="project" value="UniProtKB-SubCell"/>
</dbReference>
<comment type="subcellular location">
    <subcellularLocation>
        <location evidence="1">Secreted</location>
        <location evidence="1">Extracellular space</location>
    </subcellularLocation>
</comment>
<dbReference type="Gene3D" id="3.40.50.410">
    <property type="entry name" value="von Willebrand factor, type A domain"/>
    <property type="match status" value="1"/>
</dbReference>
<accession>A0ABD0PX04</accession>
<dbReference type="InterPro" id="IPR002035">
    <property type="entry name" value="VWF_A"/>
</dbReference>
<feature type="domain" description="VWFA" evidence="6">
    <location>
        <begin position="3"/>
        <end position="177"/>
    </location>
</feature>
<evidence type="ECO:0000259" key="6">
    <source>
        <dbReference type="PROSITE" id="PS50234"/>
    </source>
</evidence>
<dbReference type="GO" id="GO:0005581">
    <property type="term" value="C:collagen trimer"/>
    <property type="evidence" value="ECO:0007669"/>
    <property type="project" value="UniProtKB-KW"/>
</dbReference>
<name>A0ABD0PX04_CIRMR</name>
<dbReference type="SMART" id="SM00327">
    <property type="entry name" value="VWA"/>
    <property type="match status" value="1"/>
</dbReference>
<proteinExistence type="predicted"/>
<dbReference type="PANTHER" id="PTHR24020:SF86">
    <property type="entry name" value="COLLAGEN, TYPE VI, ALPHA 4"/>
    <property type="match status" value="1"/>
</dbReference>
<evidence type="ECO:0000256" key="3">
    <source>
        <dbReference type="ARBA" id="ARBA00022737"/>
    </source>
</evidence>
<dbReference type="FunFam" id="3.40.50.410:FF:000001">
    <property type="entry name" value="Collagen, type XII, alpha 1"/>
    <property type="match status" value="1"/>
</dbReference>
<evidence type="ECO:0000256" key="2">
    <source>
        <dbReference type="ARBA" id="ARBA00022525"/>
    </source>
</evidence>
<gene>
    <name evidence="7" type="ORF">M9458_027462</name>
</gene>
<evidence type="ECO:0000313" key="8">
    <source>
        <dbReference type="Proteomes" id="UP001529510"/>
    </source>
</evidence>